<dbReference type="AlphaFoldDB" id="A0AAV6ZFM2"/>
<name>A0AAV6ZFM2_ENGPU</name>
<dbReference type="InterPro" id="IPR041425">
    <property type="entry name" value="C3/4/5_MG1"/>
</dbReference>
<gene>
    <name evidence="2" type="ORF">GDO81_019510</name>
</gene>
<accession>A0AAV6ZFM2</accession>
<sequence>MSYPDKKKTFSRALMSLTPENRFRGAVNLSIPAEDSPGQFVYLVVESEGFREERRIAVTTMSRSQKKESDKFTFWRRRLRSVQSVLTAQQIQDMSELQQLQVVGST</sequence>
<proteinExistence type="predicted"/>
<dbReference type="Pfam" id="PF17790">
    <property type="entry name" value="MG1"/>
    <property type="match status" value="1"/>
</dbReference>
<organism evidence="2 3">
    <name type="scientific">Engystomops pustulosus</name>
    <name type="common">Tungara frog</name>
    <name type="synonym">Physalaemus pustulosus</name>
    <dbReference type="NCBI Taxonomy" id="76066"/>
    <lineage>
        <taxon>Eukaryota</taxon>
        <taxon>Metazoa</taxon>
        <taxon>Chordata</taxon>
        <taxon>Craniata</taxon>
        <taxon>Vertebrata</taxon>
        <taxon>Euteleostomi</taxon>
        <taxon>Amphibia</taxon>
        <taxon>Batrachia</taxon>
        <taxon>Anura</taxon>
        <taxon>Neobatrachia</taxon>
        <taxon>Hyloidea</taxon>
        <taxon>Leptodactylidae</taxon>
        <taxon>Leiuperinae</taxon>
        <taxon>Engystomops</taxon>
    </lineage>
</organism>
<dbReference type="Gene3D" id="2.60.40.1930">
    <property type="match status" value="1"/>
</dbReference>
<evidence type="ECO:0000313" key="2">
    <source>
        <dbReference type="EMBL" id="KAG8546209.1"/>
    </source>
</evidence>
<keyword evidence="3" id="KW-1185">Reference proteome</keyword>
<evidence type="ECO:0000259" key="1">
    <source>
        <dbReference type="Pfam" id="PF17790"/>
    </source>
</evidence>
<comment type="caution">
    <text evidence="2">The sequence shown here is derived from an EMBL/GenBank/DDBJ whole genome shotgun (WGS) entry which is preliminary data.</text>
</comment>
<evidence type="ECO:0000313" key="3">
    <source>
        <dbReference type="Proteomes" id="UP000824782"/>
    </source>
</evidence>
<reference evidence="2" key="1">
    <citation type="thesis" date="2020" institute="ProQuest LLC" country="789 East Eisenhower Parkway, Ann Arbor, MI, USA">
        <title>Comparative Genomics and Chromosome Evolution.</title>
        <authorList>
            <person name="Mudd A.B."/>
        </authorList>
    </citation>
    <scope>NUCLEOTIDE SEQUENCE</scope>
    <source>
        <strain evidence="2">237g6f4</strain>
        <tissue evidence="2">Blood</tissue>
    </source>
</reference>
<dbReference type="EMBL" id="WNYA01001194">
    <property type="protein sequence ID" value="KAG8546209.1"/>
    <property type="molecule type" value="Genomic_DNA"/>
</dbReference>
<protein>
    <recommendedName>
        <fullName evidence="1">Complement C3/4/5 macroglobulin domain-containing protein</fullName>
    </recommendedName>
</protein>
<dbReference type="Proteomes" id="UP000824782">
    <property type="component" value="Unassembled WGS sequence"/>
</dbReference>
<feature type="domain" description="Complement C3/4/5 macroglobulin" evidence="1">
    <location>
        <begin position="1"/>
        <end position="59"/>
    </location>
</feature>